<accession>A0A934TQH4</accession>
<evidence type="ECO:0000313" key="2">
    <source>
        <dbReference type="Proteomes" id="UP000630528"/>
    </source>
</evidence>
<protein>
    <submittedName>
        <fullName evidence="1">Uncharacterized protein</fullName>
    </submittedName>
</protein>
<dbReference type="RefSeq" id="WP_201166170.1">
    <property type="nucleotide sequence ID" value="NZ_JAEPWM010000001.1"/>
</dbReference>
<reference evidence="1" key="2">
    <citation type="submission" date="2021-01" db="EMBL/GenBank/DDBJ databases">
        <authorList>
            <person name="Kang M."/>
        </authorList>
    </citation>
    <scope>NUCLEOTIDE SEQUENCE</scope>
    <source>
        <strain evidence="1">KACC 17527</strain>
    </source>
</reference>
<keyword evidence="2" id="KW-1185">Reference proteome</keyword>
<comment type="caution">
    <text evidence="1">The sequence shown here is derived from an EMBL/GenBank/DDBJ whole genome shotgun (WGS) entry which is preliminary data.</text>
</comment>
<dbReference type="Proteomes" id="UP000630528">
    <property type="component" value="Unassembled WGS sequence"/>
</dbReference>
<proteinExistence type="predicted"/>
<reference evidence="1" key="1">
    <citation type="journal article" date="2012" name="J. Microbiol. Biotechnol.">
        <title>Ramlibacter ginsenosidimutans sp. nov., with ginsenoside-converting activity.</title>
        <authorList>
            <person name="Wang L."/>
            <person name="An D.S."/>
            <person name="Kim S.G."/>
            <person name="Jin F.X."/>
            <person name="Kim S.C."/>
            <person name="Lee S.T."/>
            <person name="Im W.T."/>
        </authorList>
    </citation>
    <scope>NUCLEOTIDE SEQUENCE</scope>
    <source>
        <strain evidence="1">KACC 17527</strain>
    </source>
</reference>
<organism evidence="1 2">
    <name type="scientific">Ramlibacter ginsenosidimutans</name>
    <dbReference type="NCBI Taxonomy" id="502333"/>
    <lineage>
        <taxon>Bacteria</taxon>
        <taxon>Pseudomonadati</taxon>
        <taxon>Pseudomonadota</taxon>
        <taxon>Betaproteobacteria</taxon>
        <taxon>Burkholderiales</taxon>
        <taxon>Comamonadaceae</taxon>
        <taxon>Ramlibacter</taxon>
    </lineage>
</organism>
<name>A0A934TQH4_9BURK</name>
<dbReference type="AlphaFoldDB" id="A0A934TQH4"/>
<evidence type="ECO:0000313" key="1">
    <source>
        <dbReference type="EMBL" id="MBK6004792.1"/>
    </source>
</evidence>
<sequence>MPVTIETKEREIACQLARALERYDEQSAEMVRTWLDMELYAEVSKGVDEMRGYCASLPRLSVAWVEFLIAHSELVFSLWRSGSRPSRSCPELEACVGKHTAALGHLRQGCARLLRGG</sequence>
<gene>
    <name evidence="1" type="ORF">JJB11_01705</name>
</gene>
<dbReference type="EMBL" id="JAEPWM010000001">
    <property type="protein sequence ID" value="MBK6004792.1"/>
    <property type="molecule type" value="Genomic_DNA"/>
</dbReference>